<dbReference type="PANTHER" id="PTHR48083">
    <property type="entry name" value="MEDIUM-CHAIN SPECIFIC ACYL-COA DEHYDROGENASE, MITOCHONDRIAL-RELATED"/>
    <property type="match status" value="1"/>
</dbReference>
<dbReference type="GO" id="GO:0016712">
    <property type="term" value="F:oxidoreductase activity, acting on paired donors, with incorporation or reduction of molecular oxygen, reduced flavin or flavoprotein as one donor, and incorporation of one atom of oxygen"/>
    <property type="evidence" value="ECO:0007669"/>
    <property type="project" value="TreeGrafter"/>
</dbReference>
<comment type="caution">
    <text evidence="5">The sequence shown here is derived from an EMBL/GenBank/DDBJ whole genome shotgun (WGS) entry which is preliminary data.</text>
</comment>
<dbReference type="InterPro" id="IPR009100">
    <property type="entry name" value="AcylCoA_DH/oxidase_NM_dom_sf"/>
</dbReference>
<gene>
    <name evidence="5" type="ORF">KSF_041630</name>
</gene>
<dbReference type="SUPFAM" id="SSF47203">
    <property type="entry name" value="Acyl-CoA dehydrogenase C-terminal domain-like"/>
    <property type="match status" value="1"/>
</dbReference>
<dbReference type="SUPFAM" id="SSF56645">
    <property type="entry name" value="Acyl-CoA dehydrogenase NM domain-like"/>
    <property type="match status" value="1"/>
</dbReference>
<dbReference type="Gene3D" id="1.10.540.10">
    <property type="entry name" value="Acyl-CoA dehydrogenase/oxidase, N-terminal domain"/>
    <property type="match status" value="1"/>
</dbReference>
<dbReference type="AlphaFoldDB" id="A0A8J3IKF9"/>
<comment type="similarity">
    <text evidence="2">Belongs to the HpaH/HsaA monooxygenase family.</text>
</comment>
<organism evidence="5 6">
    <name type="scientific">Reticulibacter mediterranei</name>
    <dbReference type="NCBI Taxonomy" id="2778369"/>
    <lineage>
        <taxon>Bacteria</taxon>
        <taxon>Bacillati</taxon>
        <taxon>Chloroflexota</taxon>
        <taxon>Ktedonobacteria</taxon>
        <taxon>Ktedonobacterales</taxon>
        <taxon>Reticulibacteraceae</taxon>
        <taxon>Reticulibacter</taxon>
    </lineage>
</organism>
<feature type="domain" description="Acyl-CoA dehydrogenase C-terminal" evidence="4">
    <location>
        <begin position="254"/>
        <end position="381"/>
    </location>
</feature>
<evidence type="ECO:0000256" key="1">
    <source>
        <dbReference type="ARBA" id="ARBA00023002"/>
    </source>
</evidence>
<dbReference type="InterPro" id="IPR037069">
    <property type="entry name" value="AcylCoA_DH/ox_N_sf"/>
</dbReference>
<evidence type="ECO:0000256" key="2">
    <source>
        <dbReference type="ARBA" id="ARBA00049661"/>
    </source>
</evidence>
<dbReference type="RefSeq" id="WP_220204873.1">
    <property type="nucleotide sequence ID" value="NZ_BNJK01000001.1"/>
</dbReference>
<evidence type="ECO:0000313" key="5">
    <source>
        <dbReference type="EMBL" id="GHO94115.1"/>
    </source>
</evidence>
<dbReference type="InterPro" id="IPR046373">
    <property type="entry name" value="Acyl-CoA_Oxase/DH_mid-dom_sf"/>
</dbReference>
<keyword evidence="6" id="KW-1185">Reference proteome</keyword>
<dbReference type="GO" id="GO:0050660">
    <property type="term" value="F:flavin adenine dinucleotide binding"/>
    <property type="evidence" value="ECO:0007669"/>
    <property type="project" value="InterPro"/>
</dbReference>
<dbReference type="PIRSF" id="PIRSF016578">
    <property type="entry name" value="HsaA"/>
    <property type="match status" value="1"/>
</dbReference>
<protein>
    <recommendedName>
        <fullName evidence="7">Acyl-CoA dehydrogenase</fullName>
    </recommendedName>
</protein>
<dbReference type="Gene3D" id="1.20.140.10">
    <property type="entry name" value="Butyryl-CoA Dehydrogenase, subunit A, domain 3"/>
    <property type="match status" value="1"/>
</dbReference>
<feature type="domain" description="Acyl-CoA dehydrogenase/oxidase N-terminal" evidence="3">
    <location>
        <begin position="28"/>
        <end position="125"/>
    </location>
</feature>
<evidence type="ECO:0008006" key="7">
    <source>
        <dbReference type="Google" id="ProtNLM"/>
    </source>
</evidence>
<dbReference type="EMBL" id="BNJK01000001">
    <property type="protein sequence ID" value="GHO94115.1"/>
    <property type="molecule type" value="Genomic_DNA"/>
</dbReference>
<accession>A0A8J3IKF9</accession>
<name>A0A8J3IKF9_9CHLR</name>
<dbReference type="InterPro" id="IPR013107">
    <property type="entry name" value="Acyl-CoA_DH_C"/>
</dbReference>
<dbReference type="GO" id="GO:0005737">
    <property type="term" value="C:cytoplasm"/>
    <property type="evidence" value="ECO:0007669"/>
    <property type="project" value="TreeGrafter"/>
</dbReference>
<dbReference type="GO" id="GO:0033539">
    <property type="term" value="P:fatty acid beta-oxidation using acyl-CoA dehydrogenase"/>
    <property type="evidence" value="ECO:0007669"/>
    <property type="project" value="TreeGrafter"/>
</dbReference>
<dbReference type="Gene3D" id="2.40.110.10">
    <property type="entry name" value="Butyryl-CoA Dehydrogenase, subunit A, domain 2"/>
    <property type="match status" value="1"/>
</dbReference>
<reference evidence="5" key="1">
    <citation type="submission" date="2020-10" db="EMBL/GenBank/DDBJ databases">
        <title>Taxonomic study of unclassified bacteria belonging to the class Ktedonobacteria.</title>
        <authorList>
            <person name="Yabe S."/>
            <person name="Wang C.M."/>
            <person name="Zheng Y."/>
            <person name="Sakai Y."/>
            <person name="Cavaletti L."/>
            <person name="Monciardini P."/>
            <person name="Donadio S."/>
        </authorList>
    </citation>
    <scope>NUCLEOTIDE SEQUENCE</scope>
    <source>
        <strain evidence="5">ID150040</strain>
    </source>
</reference>
<evidence type="ECO:0000313" key="6">
    <source>
        <dbReference type="Proteomes" id="UP000597444"/>
    </source>
</evidence>
<proteinExistence type="inferred from homology"/>
<dbReference type="Proteomes" id="UP000597444">
    <property type="component" value="Unassembled WGS sequence"/>
</dbReference>
<evidence type="ECO:0000259" key="3">
    <source>
        <dbReference type="Pfam" id="PF02771"/>
    </source>
</evidence>
<dbReference type="PANTHER" id="PTHR48083:SF19">
    <property type="entry name" value="FLAVIN-DEPENDENT MONOOXYGENASE, OXYGENASE SUBUNIT HSAA"/>
    <property type="match status" value="1"/>
</dbReference>
<evidence type="ECO:0000259" key="4">
    <source>
        <dbReference type="Pfam" id="PF08028"/>
    </source>
</evidence>
<dbReference type="Pfam" id="PF02771">
    <property type="entry name" value="Acyl-CoA_dh_N"/>
    <property type="match status" value="1"/>
</dbReference>
<keyword evidence="1" id="KW-0560">Oxidoreductase</keyword>
<dbReference type="GO" id="GO:0003995">
    <property type="term" value="F:acyl-CoA dehydrogenase activity"/>
    <property type="evidence" value="ECO:0007669"/>
    <property type="project" value="TreeGrafter"/>
</dbReference>
<dbReference type="InterPro" id="IPR013786">
    <property type="entry name" value="AcylCoA_DH/ox_N"/>
</dbReference>
<dbReference type="InterPro" id="IPR050741">
    <property type="entry name" value="Acyl-CoA_dehydrogenase"/>
</dbReference>
<dbReference type="Pfam" id="PF08028">
    <property type="entry name" value="Acyl-CoA_dh_2"/>
    <property type="match status" value="1"/>
</dbReference>
<dbReference type="InterPro" id="IPR036250">
    <property type="entry name" value="AcylCo_DH-like_C"/>
</dbReference>
<sequence length="406" mass="45787">MDNNSQYEPDDFSNRDNAREAANRELGEMLVQRARDLVPKLHERAARTEELRSLPPETISDLQQAGLLSVQKPQRYGGYQLGYDVLMDVLVELGRGCGSTAWTAMALNCANILVGFPEEIQQELWSTDALVSGVFTPIPALIVDGGYQLRGSWSYASGVDHADWLFLGGLIVSQDIPDVRFFLLPKSDFVIVDDWFTAGLRGTGSKRVVVDDAFVPKERTASLSQLREGTALNAVQHQTWLYRVPLAPIYRLNMVAPAIGIALGAYEYYHEWVRSRIGSDMQPLSQKANVQIHLAECAADIDAAARIVRSEIAEITERVKSGYELTMRERSRYQRDAAYCCVLCVRAVDRLYEQSGTTILPEKHRIQRAWRDIHALVAHTANLWDDAMQDFGRIEFGLRPLNQFFY</sequence>